<dbReference type="InterPro" id="IPR039975">
    <property type="entry name" value="IFT52"/>
</dbReference>
<dbReference type="InterPro" id="IPR055458">
    <property type="entry name" value="IFT52_GIFT"/>
</dbReference>
<dbReference type="Pfam" id="PF23355">
    <property type="entry name" value="IFT52_GIFT"/>
    <property type="match status" value="1"/>
</dbReference>
<dbReference type="CDD" id="cd23683">
    <property type="entry name" value="IFT52_CTD"/>
    <property type="match status" value="1"/>
</dbReference>
<evidence type="ECO:0000259" key="1">
    <source>
        <dbReference type="Pfam" id="PF21178"/>
    </source>
</evidence>
<feature type="domain" description="IFT52 GIFT" evidence="3">
    <location>
        <begin position="38"/>
        <end position="229"/>
    </location>
</feature>
<dbReference type="PANTHER" id="PTHR12969">
    <property type="entry name" value="NGD5/OSM-6/IFT52"/>
    <property type="match status" value="1"/>
</dbReference>
<sequence length="398" mass="44271">MSSKFALIIAGQAEQSSLSKKLSIFGTILSPIAETKFFKGTLTEADVNSAGSIWFFQPKTDIKQEESALLESFLQKGGPIIIMATILPPNLQLFVKKKGITISEDVISPSYICYVDPRHITVQGGMVNRAISEFANDQKATFAYPNGRDLELKAPAFPLLASGLSSYPLNRPILGYSAVGDKGGSLTVGGSCQMFTDEWIKKESNEKLLKYLIELVITKNQQYNAIDAEHPEITERWYTPDVQSMSEKLRSCIQEGEKLRADFPQNFERGLFSMDMTFVADVQNLAQTLGLKNDPLETVKPQFDTALPPLTPAVFPPQMREPPGPVLELFDLDDAFASPKTRLAQLAQRTPPKQAEKFIIQAAKILGILPKLPEGKQDAKHVLEYVFTQVVRWKRQSQ</sequence>
<proteinExistence type="predicted"/>
<dbReference type="EMBL" id="JAPFFF010000010">
    <property type="protein sequence ID" value="KAK8881576.1"/>
    <property type="molecule type" value="Genomic_DNA"/>
</dbReference>
<dbReference type="Gene3D" id="6.10.250.2800">
    <property type="match status" value="1"/>
</dbReference>
<protein>
    <submittedName>
        <fullName evidence="4">Intraflagellar transport protein 52</fullName>
    </submittedName>
</protein>
<dbReference type="PANTHER" id="PTHR12969:SF7">
    <property type="entry name" value="INTRAFLAGELLAR TRANSPORT PROTEIN 52 HOMOLOG"/>
    <property type="match status" value="1"/>
</dbReference>
<keyword evidence="5" id="KW-1185">Reference proteome</keyword>
<dbReference type="Pfam" id="PF23352">
    <property type="entry name" value="IFT52_central"/>
    <property type="match status" value="1"/>
</dbReference>
<feature type="domain" description="Intraflagellar transport protein 52 C-terminal" evidence="1">
    <location>
        <begin position="336"/>
        <end position="387"/>
    </location>
</feature>
<evidence type="ECO:0000259" key="2">
    <source>
        <dbReference type="Pfam" id="PF23352"/>
    </source>
</evidence>
<organism evidence="4 5">
    <name type="scientific">Tritrichomonas musculus</name>
    <dbReference type="NCBI Taxonomy" id="1915356"/>
    <lineage>
        <taxon>Eukaryota</taxon>
        <taxon>Metamonada</taxon>
        <taxon>Parabasalia</taxon>
        <taxon>Tritrichomonadida</taxon>
        <taxon>Tritrichomonadidae</taxon>
        <taxon>Tritrichomonas</taxon>
    </lineage>
</organism>
<name>A0ABR2JRQ7_9EUKA</name>
<evidence type="ECO:0000313" key="5">
    <source>
        <dbReference type="Proteomes" id="UP001470230"/>
    </source>
</evidence>
<accession>A0ABR2JRQ7</accession>
<feature type="domain" description="IFT52 central" evidence="2">
    <location>
        <begin position="245"/>
        <end position="325"/>
    </location>
</feature>
<dbReference type="InterPro" id="IPR055460">
    <property type="entry name" value="IFT52_central"/>
</dbReference>
<dbReference type="Pfam" id="PF21178">
    <property type="entry name" value="Itf52_C"/>
    <property type="match status" value="1"/>
</dbReference>
<evidence type="ECO:0000313" key="4">
    <source>
        <dbReference type="EMBL" id="KAK8881576.1"/>
    </source>
</evidence>
<dbReference type="InterPro" id="IPR048643">
    <property type="entry name" value="Itf52_C"/>
</dbReference>
<reference evidence="4 5" key="1">
    <citation type="submission" date="2024-04" db="EMBL/GenBank/DDBJ databases">
        <title>Tritrichomonas musculus Genome.</title>
        <authorList>
            <person name="Alves-Ferreira E."/>
            <person name="Grigg M."/>
            <person name="Lorenzi H."/>
            <person name="Galac M."/>
        </authorList>
    </citation>
    <scope>NUCLEOTIDE SEQUENCE [LARGE SCALE GENOMIC DNA]</scope>
    <source>
        <strain evidence="4 5">EAF2021</strain>
    </source>
</reference>
<dbReference type="Proteomes" id="UP001470230">
    <property type="component" value="Unassembled WGS sequence"/>
</dbReference>
<gene>
    <name evidence="4" type="ORF">M9Y10_004320</name>
</gene>
<comment type="caution">
    <text evidence="4">The sequence shown here is derived from an EMBL/GenBank/DDBJ whole genome shotgun (WGS) entry which is preliminary data.</text>
</comment>
<evidence type="ECO:0000259" key="3">
    <source>
        <dbReference type="Pfam" id="PF23355"/>
    </source>
</evidence>